<evidence type="ECO:0000313" key="2">
    <source>
        <dbReference type="EMBL" id="EMI28899.1"/>
    </source>
</evidence>
<accession>M5SRK8</accession>
<proteinExistence type="predicted"/>
<dbReference type="Pfam" id="PF25535">
    <property type="entry name" value="DUF7919"/>
    <property type="match status" value="1"/>
</dbReference>
<dbReference type="InterPro" id="IPR057679">
    <property type="entry name" value="DUF7919"/>
</dbReference>
<dbReference type="AlphaFoldDB" id="M5SRK8"/>
<evidence type="ECO:0000313" key="3">
    <source>
        <dbReference type="Proteomes" id="UP000011996"/>
    </source>
</evidence>
<evidence type="ECO:0000259" key="1">
    <source>
        <dbReference type="Pfam" id="PF25535"/>
    </source>
</evidence>
<name>M5SRK8_9BACT</name>
<dbReference type="RefSeq" id="WP_008663503.1">
    <property type="nucleotide sequence ID" value="NZ_ANOF01000014.1"/>
</dbReference>
<dbReference type="STRING" id="1263868.RESH_00519"/>
<protein>
    <recommendedName>
        <fullName evidence="1">DUF7919 domain-containing protein</fullName>
    </recommendedName>
</protein>
<organism evidence="2 3">
    <name type="scientific">Rhodopirellula europaea SH398</name>
    <dbReference type="NCBI Taxonomy" id="1263868"/>
    <lineage>
        <taxon>Bacteria</taxon>
        <taxon>Pseudomonadati</taxon>
        <taxon>Planctomycetota</taxon>
        <taxon>Planctomycetia</taxon>
        <taxon>Pirellulales</taxon>
        <taxon>Pirellulaceae</taxon>
        <taxon>Rhodopirellula</taxon>
    </lineage>
</organism>
<dbReference type="EMBL" id="ANOF01000014">
    <property type="protein sequence ID" value="EMI28899.1"/>
    <property type="molecule type" value="Genomic_DNA"/>
</dbReference>
<gene>
    <name evidence="2" type="ORF">RESH_00519</name>
</gene>
<feature type="domain" description="DUF7919" evidence="1">
    <location>
        <begin position="2"/>
        <end position="114"/>
    </location>
</feature>
<reference evidence="2 3" key="1">
    <citation type="journal article" date="2013" name="Mar. Genomics">
        <title>Expression of sulfatases in Rhodopirellula baltica and the diversity of sulfatases in the genus Rhodopirellula.</title>
        <authorList>
            <person name="Wegner C.E."/>
            <person name="Richter-Heitmann T."/>
            <person name="Klindworth A."/>
            <person name="Klockow C."/>
            <person name="Richter M."/>
            <person name="Achstetter T."/>
            <person name="Glockner F.O."/>
            <person name="Harder J."/>
        </authorList>
    </citation>
    <scope>NUCLEOTIDE SEQUENCE [LARGE SCALE GENOMIC DNA]</scope>
    <source>
        <strain evidence="2 3">SH398</strain>
    </source>
</reference>
<comment type="caution">
    <text evidence="2">The sequence shown here is derived from an EMBL/GenBank/DDBJ whole genome shotgun (WGS) entry which is preliminary data.</text>
</comment>
<sequence>MTHFDDLDRCSYFGDDFTDSLIAVGWLDCDKPFDRGSVEQAVYDRLIELARDPWQPMVFGGVHQCDICQYDGPMAADNLFVPDGRSIFVCPSLITHYIAAHSYVPPKVFVDAILECPDTRSMDYKRLLLSSGGRVLVQNGG</sequence>
<dbReference type="OrthoDB" id="9802764at2"/>
<dbReference type="Proteomes" id="UP000011996">
    <property type="component" value="Unassembled WGS sequence"/>
</dbReference>